<organism evidence="1 2">
    <name type="scientific">Luteitalea pratensis</name>
    <dbReference type="NCBI Taxonomy" id="1855912"/>
    <lineage>
        <taxon>Bacteria</taxon>
        <taxon>Pseudomonadati</taxon>
        <taxon>Acidobacteriota</taxon>
        <taxon>Vicinamibacteria</taxon>
        <taxon>Vicinamibacterales</taxon>
        <taxon>Vicinamibacteraceae</taxon>
        <taxon>Luteitalea</taxon>
    </lineage>
</organism>
<evidence type="ECO:0000313" key="2">
    <source>
        <dbReference type="Proteomes" id="UP000076079"/>
    </source>
</evidence>
<reference evidence="1 2" key="1">
    <citation type="journal article" date="2016" name="Genome Announc.">
        <title>First Complete Genome Sequence of a Subdivision 6 Acidobacterium Strain.</title>
        <authorList>
            <person name="Huang S."/>
            <person name="Vieira S."/>
            <person name="Bunk B."/>
            <person name="Riedel T."/>
            <person name="Sproer C."/>
            <person name="Overmann J."/>
        </authorList>
    </citation>
    <scope>NUCLEOTIDE SEQUENCE [LARGE SCALE GENOMIC DNA]</scope>
    <source>
        <strain evidence="2">DSM 100886 HEG_-6_39</strain>
    </source>
</reference>
<dbReference type="AlphaFoldDB" id="A0A143PMQ0"/>
<protein>
    <submittedName>
        <fullName evidence="1">Uncharacterized protein</fullName>
    </submittedName>
</protein>
<sequence length="45" mass="5034">MHFDMKTGKMLGRIPGRSHQLGIGFDGSLYPATRSATLIVYRPKK</sequence>
<dbReference type="KEGG" id="abac:LuPra_02573"/>
<dbReference type="Proteomes" id="UP000076079">
    <property type="component" value="Chromosome"/>
</dbReference>
<evidence type="ECO:0000313" key="1">
    <source>
        <dbReference type="EMBL" id="AMY09358.1"/>
    </source>
</evidence>
<name>A0A143PMQ0_LUTPR</name>
<proteinExistence type="predicted"/>
<reference evidence="2" key="2">
    <citation type="submission" date="2016-04" db="EMBL/GenBank/DDBJ databases">
        <title>First Complete Genome Sequence of a Subdivision 6 Acidobacterium.</title>
        <authorList>
            <person name="Huang S."/>
            <person name="Vieira S."/>
            <person name="Bunk B."/>
            <person name="Riedel T."/>
            <person name="Sproeer C."/>
            <person name="Overmann J."/>
        </authorList>
    </citation>
    <scope>NUCLEOTIDE SEQUENCE [LARGE SCALE GENOMIC DNA]</scope>
    <source>
        <strain evidence="2">DSM 100886 HEG_-6_39</strain>
    </source>
</reference>
<accession>A0A143PMQ0</accession>
<dbReference type="RefSeq" id="WP_157899098.1">
    <property type="nucleotide sequence ID" value="NZ_CP015136.1"/>
</dbReference>
<keyword evidence="2" id="KW-1185">Reference proteome</keyword>
<dbReference type="EMBL" id="CP015136">
    <property type="protein sequence ID" value="AMY09358.1"/>
    <property type="molecule type" value="Genomic_DNA"/>
</dbReference>
<gene>
    <name evidence="1" type="ORF">LuPra_02573</name>
</gene>